<protein>
    <submittedName>
        <fullName evidence="2">Uncharacterized protein</fullName>
    </submittedName>
</protein>
<proteinExistence type="predicted"/>
<evidence type="ECO:0000313" key="2">
    <source>
        <dbReference type="EMBL" id="SVE00268.1"/>
    </source>
</evidence>
<evidence type="ECO:0000256" key="1">
    <source>
        <dbReference type="SAM" id="MobiDB-lite"/>
    </source>
</evidence>
<dbReference type="AlphaFoldDB" id="A0A383A012"/>
<name>A0A383A012_9ZZZZ</name>
<gene>
    <name evidence="2" type="ORF">METZ01_LOCUS453122</name>
</gene>
<organism evidence="2">
    <name type="scientific">marine metagenome</name>
    <dbReference type="NCBI Taxonomy" id="408172"/>
    <lineage>
        <taxon>unclassified sequences</taxon>
        <taxon>metagenomes</taxon>
        <taxon>ecological metagenomes</taxon>
    </lineage>
</organism>
<dbReference type="EMBL" id="UINC01187508">
    <property type="protein sequence ID" value="SVE00268.1"/>
    <property type="molecule type" value="Genomic_DNA"/>
</dbReference>
<reference evidence="2" key="1">
    <citation type="submission" date="2018-05" db="EMBL/GenBank/DDBJ databases">
        <authorList>
            <person name="Lanie J.A."/>
            <person name="Ng W.-L."/>
            <person name="Kazmierczak K.M."/>
            <person name="Andrzejewski T.M."/>
            <person name="Davidsen T.M."/>
            <person name="Wayne K.J."/>
            <person name="Tettelin H."/>
            <person name="Glass J.I."/>
            <person name="Rusch D."/>
            <person name="Podicherti R."/>
            <person name="Tsui H.-C.T."/>
            <person name="Winkler M.E."/>
        </authorList>
    </citation>
    <scope>NUCLEOTIDE SEQUENCE</scope>
</reference>
<feature type="region of interest" description="Disordered" evidence="1">
    <location>
        <begin position="208"/>
        <end position="229"/>
    </location>
</feature>
<accession>A0A383A012</accession>
<sequence length="229" mass="25813">MTIDKYTKEDRDEIKGLLWSKDPMDALKKAHAKLHDKEVKLVQAPASILKKYQSDMGVARAAQEALDMINNPELMAQIEKEVGFFYGRVTEKAKHPLFQKFKAIATMAALTKRHELIGSQMTDGELKFTEPMFPSDADTKDSLRIKLETMLTDANYNLSLTKGMFSREAGYNDAVWNYDPNKWWSGGNDPTATNIDEILKKSEVVKEEGAGLVAPQTSSEPFTEETMEL</sequence>